<dbReference type="GO" id="GO:0004252">
    <property type="term" value="F:serine-type endopeptidase activity"/>
    <property type="evidence" value="ECO:0007669"/>
    <property type="project" value="UniProtKB-UniRule"/>
</dbReference>
<dbReference type="InterPro" id="IPR027417">
    <property type="entry name" value="P-loop_NTPase"/>
</dbReference>
<feature type="active site" evidence="10 12">
    <location>
        <position position="722"/>
    </location>
</feature>
<evidence type="ECO:0000256" key="2">
    <source>
        <dbReference type="ARBA" id="ARBA00022490"/>
    </source>
</evidence>
<evidence type="ECO:0000256" key="6">
    <source>
        <dbReference type="ARBA" id="ARBA00022825"/>
    </source>
</evidence>
<evidence type="ECO:0000256" key="12">
    <source>
        <dbReference type="PIRSR" id="PIRSR001174-1"/>
    </source>
</evidence>
<evidence type="ECO:0000256" key="1">
    <source>
        <dbReference type="ARBA" id="ARBA00004496"/>
    </source>
</evidence>
<evidence type="ECO:0000259" key="18">
    <source>
        <dbReference type="PROSITE" id="PS51787"/>
    </source>
</evidence>
<dbReference type="SMART" id="SM00464">
    <property type="entry name" value="LON"/>
    <property type="match status" value="1"/>
</dbReference>
<dbReference type="FunFam" id="3.40.50.300:FF:000021">
    <property type="entry name" value="Lon protease homolog"/>
    <property type="match status" value="1"/>
</dbReference>
<dbReference type="InterPro" id="IPR008269">
    <property type="entry name" value="Lon_proteolytic"/>
</dbReference>
<reference evidence="19 20" key="1">
    <citation type="submission" date="2019-10" db="EMBL/GenBank/DDBJ databases">
        <title>A soil myxobacterium in the family Polyangiaceae.</title>
        <authorList>
            <person name="Li Y."/>
            <person name="Wang J."/>
        </authorList>
    </citation>
    <scope>NUCLEOTIDE SEQUENCE [LARGE SCALE GENOMIC DNA]</scope>
    <source>
        <strain evidence="19 20">DSM 14734</strain>
    </source>
</reference>
<dbReference type="GO" id="GO:0034605">
    <property type="term" value="P:cellular response to heat"/>
    <property type="evidence" value="ECO:0007669"/>
    <property type="project" value="UniProtKB-UniRule"/>
</dbReference>
<dbReference type="InterPro" id="IPR003111">
    <property type="entry name" value="Lon_prtase_N"/>
</dbReference>
<dbReference type="GO" id="GO:0006515">
    <property type="term" value="P:protein quality control for misfolded or incompletely synthesized proteins"/>
    <property type="evidence" value="ECO:0007669"/>
    <property type="project" value="UniProtKB-UniRule"/>
</dbReference>
<keyword evidence="2 10" id="KW-0963">Cytoplasm</keyword>
<dbReference type="HAMAP" id="MF_01973">
    <property type="entry name" value="lon_bact"/>
    <property type="match status" value="1"/>
</dbReference>
<dbReference type="NCBIfam" id="TIGR00763">
    <property type="entry name" value="lon"/>
    <property type="match status" value="1"/>
</dbReference>
<dbReference type="InterPro" id="IPR008268">
    <property type="entry name" value="Peptidase_S16_AS"/>
</dbReference>
<dbReference type="InterPro" id="IPR027543">
    <property type="entry name" value="Lon_bac"/>
</dbReference>
<dbReference type="GO" id="GO:0004176">
    <property type="term" value="F:ATP-dependent peptidase activity"/>
    <property type="evidence" value="ECO:0007669"/>
    <property type="project" value="UniProtKB-UniRule"/>
</dbReference>
<evidence type="ECO:0000256" key="11">
    <source>
        <dbReference type="PIRNR" id="PIRNR001174"/>
    </source>
</evidence>
<feature type="domain" description="Lon N-terminal" evidence="18">
    <location>
        <begin position="15"/>
        <end position="203"/>
    </location>
</feature>
<comment type="caution">
    <text evidence="19">The sequence shown here is derived from an EMBL/GenBank/DDBJ whole genome shotgun (WGS) entry which is preliminary data.</text>
</comment>
<dbReference type="PROSITE" id="PS51787">
    <property type="entry name" value="LON_N"/>
    <property type="match status" value="1"/>
</dbReference>
<name>A0A6N7PW51_9BACT</name>
<feature type="binding site" evidence="10 13">
    <location>
        <begin position="354"/>
        <end position="361"/>
    </location>
    <ligand>
        <name>ATP</name>
        <dbReference type="ChEBI" id="CHEBI:30616"/>
    </ligand>
</feature>
<dbReference type="Proteomes" id="UP000440224">
    <property type="component" value="Unassembled WGS sequence"/>
</dbReference>
<evidence type="ECO:0000256" key="10">
    <source>
        <dbReference type="HAMAP-Rule" id="MF_01973"/>
    </source>
</evidence>
<dbReference type="PANTHER" id="PTHR10046">
    <property type="entry name" value="ATP DEPENDENT LON PROTEASE FAMILY MEMBER"/>
    <property type="match status" value="1"/>
</dbReference>
<dbReference type="PROSITE" id="PS51786">
    <property type="entry name" value="LON_PROTEOLYTIC"/>
    <property type="match status" value="1"/>
</dbReference>
<dbReference type="Pfam" id="PF05362">
    <property type="entry name" value="Lon_C"/>
    <property type="match status" value="1"/>
</dbReference>
<feature type="active site" evidence="10 12">
    <location>
        <position position="679"/>
    </location>
</feature>
<dbReference type="Pfam" id="PF00004">
    <property type="entry name" value="AAA"/>
    <property type="match status" value="1"/>
</dbReference>
<dbReference type="Gene3D" id="3.30.230.10">
    <property type="match status" value="1"/>
</dbReference>
<dbReference type="GO" id="GO:0005737">
    <property type="term" value="C:cytoplasm"/>
    <property type="evidence" value="ECO:0007669"/>
    <property type="project" value="UniProtKB-SubCell"/>
</dbReference>
<comment type="subcellular location">
    <subcellularLocation>
        <location evidence="1 10 11">Cytoplasm</location>
    </subcellularLocation>
</comment>
<dbReference type="PIRSF" id="PIRSF001174">
    <property type="entry name" value="Lon_proteas"/>
    <property type="match status" value="1"/>
</dbReference>
<dbReference type="InterPro" id="IPR054594">
    <property type="entry name" value="Lon_lid"/>
</dbReference>
<evidence type="ECO:0000313" key="19">
    <source>
        <dbReference type="EMBL" id="MRG95757.1"/>
    </source>
</evidence>
<evidence type="ECO:0000256" key="5">
    <source>
        <dbReference type="ARBA" id="ARBA00022801"/>
    </source>
</evidence>
<evidence type="ECO:0000256" key="9">
    <source>
        <dbReference type="ARBA" id="ARBA00050665"/>
    </source>
</evidence>
<keyword evidence="20" id="KW-1185">Reference proteome</keyword>
<dbReference type="GO" id="GO:0016887">
    <property type="term" value="F:ATP hydrolysis activity"/>
    <property type="evidence" value="ECO:0007669"/>
    <property type="project" value="UniProtKB-UniRule"/>
</dbReference>
<keyword evidence="7 10" id="KW-0067">ATP-binding</keyword>
<dbReference type="Gene3D" id="1.10.8.60">
    <property type="match status" value="1"/>
</dbReference>
<sequence>MTTLRDGARVPSSPFPVLPLRNGVLFPGAVIALPIGRERSVALVRTLAKGDVIGVLTQKDRNVADPSEAELYRLGTFARVVETGRLPSGDMKLVLEGVGRMRLSSLVRRDPFWLAEGEVAAETGEASEEAKLFARALFDQVRELGRGIENSVDASLAEEDPGLFADRVSALLGLTSDKDMRVLEALDVVERLRIVAGFVIEQKSLSEVKRKIEQDVRREIGNHQREAILREQLKAIKKELGEDGERDETGKLRERLEKAVLPEEVRAVAKRELERLEALNPQQAEYNVIRTYLDWIAELPWSHRADAKDDIDAVGEKLDEDHYGLGDVKRRILEHIAVLKLKGTTRGSILCLAGPPGVGKTSIGQSIADATGRPFVRIALGGVRDEAEIRGHRRTYVAALPGRIVHAMKKAKVKNPVVLLDEIDKLAVGWAGNPEAALLEVLDPEQNKTFQDHYLELPFDLSEVLFVCTANDLSTLSAPLRDRLEIIEVPGYTPDEKAHIARRHLIPKQLAAHGIPEGTLTITDDALRAIVRDYTREAGVRQLEREIKKLCRALSLEVARAKEEKPHLHVEESDLGRYLGKVKFFAEVAERTATPGVATGMAWTPVGGDILFIETSRMPGRGRVEITGQLGDVMKESAKAALSYVKSHASALGVDTSKLEEEDLHIHVPAGAVPKDGPSAGVTMFTALTSLLSSRRVRSDTAMTGECTLRGRVLPVGGIKAKVMAAHRAGIKRVILPQKNARDVDEVPEEVRTSLELVFAEDMSQVIAAALEERPSEEETVPLGNDETTGGEAQAVH</sequence>
<dbReference type="InterPro" id="IPR004815">
    <property type="entry name" value="Lon_bac/euk-typ"/>
</dbReference>
<keyword evidence="4 10" id="KW-0547">Nucleotide-binding</keyword>
<dbReference type="FunFam" id="3.30.230.10:FF:000019">
    <property type="entry name" value="Lon protease homolog 2, peroxisomal"/>
    <property type="match status" value="1"/>
</dbReference>
<accession>A0A6N7PW51</accession>
<organism evidence="19 20">
    <name type="scientific">Polyangium spumosum</name>
    <dbReference type="NCBI Taxonomy" id="889282"/>
    <lineage>
        <taxon>Bacteria</taxon>
        <taxon>Pseudomonadati</taxon>
        <taxon>Myxococcota</taxon>
        <taxon>Polyangia</taxon>
        <taxon>Polyangiales</taxon>
        <taxon>Polyangiaceae</taxon>
        <taxon>Polyangium</taxon>
    </lineage>
</organism>
<evidence type="ECO:0000256" key="8">
    <source>
        <dbReference type="ARBA" id="ARBA00023016"/>
    </source>
</evidence>
<dbReference type="GO" id="GO:0043565">
    <property type="term" value="F:sequence-specific DNA binding"/>
    <property type="evidence" value="ECO:0007669"/>
    <property type="project" value="UniProtKB-UniRule"/>
</dbReference>
<dbReference type="Gene3D" id="3.40.50.300">
    <property type="entry name" value="P-loop containing nucleotide triphosphate hydrolases"/>
    <property type="match status" value="1"/>
</dbReference>
<dbReference type="PRINTS" id="PR00830">
    <property type="entry name" value="ENDOLAPTASE"/>
</dbReference>
<dbReference type="OrthoDB" id="5477751at2"/>
<proteinExistence type="evidence at transcript level"/>
<evidence type="ECO:0000256" key="13">
    <source>
        <dbReference type="PIRSR" id="PIRSR001174-2"/>
    </source>
</evidence>
<dbReference type="InterPro" id="IPR020568">
    <property type="entry name" value="Ribosomal_Su5_D2-typ_SF"/>
</dbReference>
<dbReference type="SUPFAM" id="SSF54211">
    <property type="entry name" value="Ribosomal protein S5 domain 2-like"/>
    <property type="match status" value="1"/>
</dbReference>
<feature type="domain" description="Lon proteolytic" evidence="17">
    <location>
        <begin position="592"/>
        <end position="773"/>
    </location>
</feature>
<dbReference type="AlphaFoldDB" id="A0A6N7PW51"/>
<dbReference type="Pfam" id="PF22667">
    <property type="entry name" value="Lon_lid"/>
    <property type="match status" value="1"/>
</dbReference>
<comment type="similarity">
    <text evidence="10 11 14 15">Belongs to the peptidase S16 family.</text>
</comment>
<evidence type="ECO:0000256" key="3">
    <source>
        <dbReference type="ARBA" id="ARBA00022670"/>
    </source>
</evidence>
<dbReference type="EC" id="3.4.21.53" evidence="10 11"/>
<gene>
    <name evidence="10 19" type="primary">lon</name>
    <name evidence="19" type="ORF">GF068_28140</name>
</gene>
<dbReference type="InterPro" id="IPR046336">
    <property type="entry name" value="Lon_prtase_N_sf"/>
</dbReference>
<protein>
    <recommendedName>
        <fullName evidence="10 11">Lon protease</fullName>
        <ecNumber evidence="10 11">3.4.21.53</ecNumber>
    </recommendedName>
    <alternativeName>
        <fullName evidence="10">ATP-dependent protease La</fullName>
    </alternativeName>
</protein>
<dbReference type="InterPro" id="IPR003959">
    <property type="entry name" value="ATPase_AAA_core"/>
</dbReference>
<evidence type="ECO:0000259" key="17">
    <source>
        <dbReference type="PROSITE" id="PS51786"/>
    </source>
</evidence>
<dbReference type="PROSITE" id="PS01046">
    <property type="entry name" value="LON_SER"/>
    <property type="match status" value="1"/>
</dbReference>
<dbReference type="SMART" id="SM00382">
    <property type="entry name" value="AAA"/>
    <property type="match status" value="1"/>
</dbReference>
<dbReference type="InterPro" id="IPR015947">
    <property type="entry name" value="PUA-like_sf"/>
</dbReference>
<dbReference type="GO" id="GO:0005524">
    <property type="term" value="F:ATP binding"/>
    <property type="evidence" value="ECO:0007669"/>
    <property type="project" value="UniProtKB-UniRule"/>
</dbReference>
<dbReference type="InterPro" id="IPR003593">
    <property type="entry name" value="AAA+_ATPase"/>
</dbReference>
<evidence type="ECO:0000256" key="4">
    <source>
        <dbReference type="ARBA" id="ARBA00022741"/>
    </source>
</evidence>
<dbReference type="InterPro" id="IPR014721">
    <property type="entry name" value="Ribsml_uS5_D2-typ_fold_subgr"/>
</dbReference>
<keyword evidence="8 10" id="KW-0346">Stress response</keyword>
<dbReference type="SUPFAM" id="SSF52540">
    <property type="entry name" value="P-loop containing nucleoside triphosphate hydrolases"/>
    <property type="match status" value="1"/>
</dbReference>
<dbReference type="InterPro" id="IPR027065">
    <property type="entry name" value="Lon_Prtase"/>
</dbReference>
<comment type="catalytic activity">
    <reaction evidence="9 10 11 14">
        <text>Hydrolysis of proteins in presence of ATP.</text>
        <dbReference type="EC" id="3.4.21.53"/>
    </reaction>
</comment>
<keyword evidence="5 10" id="KW-0378">Hydrolase</keyword>
<dbReference type="Gene3D" id="1.20.58.1480">
    <property type="match status" value="1"/>
</dbReference>
<dbReference type="EMBL" id="WJIE01000009">
    <property type="protein sequence ID" value="MRG95757.1"/>
    <property type="molecule type" value="Genomic_DNA"/>
</dbReference>
<dbReference type="FunFam" id="1.20.5.5270:FF:000002">
    <property type="entry name" value="Lon protease homolog"/>
    <property type="match status" value="1"/>
</dbReference>
<dbReference type="Gene3D" id="1.20.5.5270">
    <property type="match status" value="1"/>
</dbReference>
<keyword evidence="3 10" id="KW-0645">Protease</keyword>
<evidence type="ECO:0000256" key="14">
    <source>
        <dbReference type="PROSITE-ProRule" id="PRU01122"/>
    </source>
</evidence>
<feature type="region of interest" description="Disordered" evidence="16">
    <location>
        <begin position="772"/>
        <end position="797"/>
    </location>
</feature>
<evidence type="ECO:0000256" key="16">
    <source>
        <dbReference type="SAM" id="MobiDB-lite"/>
    </source>
</evidence>
<dbReference type="RefSeq" id="WP_153822578.1">
    <property type="nucleotide sequence ID" value="NZ_WJIE01000009.1"/>
</dbReference>
<keyword evidence="6 10" id="KW-0720">Serine protease</keyword>
<comment type="induction">
    <text evidence="10">By heat shock.</text>
</comment>
<evidence type="ECO:0000256" key="7">
    <source>
        <dbReference type="ARBA" id="ARBA00022840"/>
    </source>
</evidence>
<dbReference type="SUPFAM" id="SSF88697">
    <property type="entry name" value="PUA domain-like"/>
    <property type="match status" value="1"/>
</dbReference>
<comment type="function">
    <text evidence="10">ATP-dependent serine protease that mediates the selective degradation of mutant and abnormal proteins as well as certain short-lived regulatory proteins. Required for cellular homeostasis and for survival from DNA damage and developmental changes induced by stress. Degrades polypeptides processively to yield small peptide fragments that are 5 to 10 amino acids long. Binds to DNA in a double-stranded, site-specific manner.</text>
</comment>
<dbReference type="Gene3D" id="2.30.130.40">
    <property type="entry name" value="LON domain-like"/>
    <property type="match status" value="1"/>
</dbReference>
<evidence type="ECO:0000313" key="20">
    <source>
        <dbReference type="Proteomes" id="UP000440224"/>
    </source>
</evidence>
<evidence type="ECO:0000256" key="15">
    <source>
        <dbReference type="RuleBase" id="RU000591"/>
    </source>
</evidence>
<dbReference type="CDD" id="cd19500">
    <property type="entry name" value="RecA-like_Lon"/>
    <property type="match status" value="1"/>
</dbReference>
<dbReference type="Pfam" id="PF02190">
    <property type="entry name" value="LON_substr_bdg"/>
    <property type="match status" value="1"/>
</dbReference>
<comment type="subunit">
    <text evidence="10 11">Homohexamer. Organized in a ring with a central cavity.</text>
</comment>